<proteinExistence type="predicted"/>
<dbReference type="AlphaFoldDB" id="A0AAN9JZV1"/>
<evidence type="ECO:0000313" key="2">
    <source>
        <dbReference type="Proteomes" id="UP001367508"/>
    </source>
</evidence>
<dbReference type="Proteomes" id="UP001367508">
    <property type="component" value="Unassembled WGS sequence"/>
</dbReference>
<comment type="caution">
    <text evidence="1">The sequence shown here is derived from an EMBL/GenBank/DDBJ whole genome shotgun (WGS) entry which is preliminary data.</text>
</comment>
<name>A0AAN9JZV1_CANGL</name>
<accession>A0AAN9JZV1</accession>
<protein>
    <submittedName>
        <fullName evidence="1">Uncharacterized protein</fullName>
    </submittedName>
</protein>
<evidence type="ECO:0000313" key="1">
    <source>
        <dbReference type="EMBL" id="KAK7306579.1"/>
    </source>
</evidence>
<keyword evidence="2" id="KW-1185">Reference proteome</keyword>
<organism evidence="1 2">
    <name type="scientific">Canavalia gladiata</name>
    <name type="common">Sword bean</name>
    <name type="synonym">Dolichos gladiatus</name>
    <dbReference type="NCBI Taxonomy" id="3824"/>
    <lineage>
        <taxon>Eukaryota</taxon>
        <taxon>Viridiplantae</taxon>
        <taxon>Streptophyta</taxon>
        <taxon>Embryophyta</taxon>
        <taxon>Tracheophyta</taxon>
        <taxon>Spermatophyta</taxon>
        <taxon>Magnoliopsida</taxon>
        <taxon>eudicotyledons</taxon>
        <taxon>Gunneridae</taxon>
        <taxon>Pentapetalae</taxon>
        <taxon>rosids</taxon>
        <taxon>fabids</taxon>
        <taxon>Fabales</taxon>
        <taxon>Fabaceae</taxon>
        <taxon>Papilionoideae</taxon>
        <taxon>50 kb inversion clade</taxon>
        <taxon>NPAAA clade</taxon>
        <taxon>indigoferoid/millettioid clade</taxon>
        <taxon>Phaseoleae</taxon>
        <taxon>Canavalia</taxon>
    </lineage>
</organism>
<gene>
    <name evidence="1" type="ORF">VNO77_44528</name>
</gene>
<sequence>MDQGDYLTPITKNLVTLIQGQWLMEEYDARWCEDDEISKKSPSRRSQRNQFLPLSSINSSPPSFRENTFFLKIQLLLFCSPPQLQEPVSKTKGSLSTLNKINFPPFFLNHNVFYLEPNKRVGVLICVFKGGDGNLPVFLTLRASSLSTYSSLTHSQLTHKVCVFFTINQMGMVGVCNCRLCPGLSTYINLPEVPLVGHITEANREWLLCTFKKVWNSLCV</sequence>
<reference evidence="1 2" key="1">
    <citation type="submission" date="2024-01" db="EMBL/GenBank/DDBJ databases">
        <title>The genomes of 5 underutilized Papilionoideae crops provide insights into root nodulation and disease resistanc.</title>
        <authorList>
            <person name="Jiang F."/>
        </authorList>
    </citation>
    <scope>NUCLEOTIDE SEQUENCE [LARGE SCALE GENOMIC DNA]</scope>
    <source>
        <strain evidence="1">LVBAO_FW01</strain>
        <tissue evidence="1">Leaves</tissue>
    </source>
</reference>
<dbReference type="EMBL" id="JAYMYQ010000011">
    <property type="protein sequence ID" value="KAK7306579.1"/>
    <property type="molecule type" value="Genomic_DNA"/>
</dbReference>